<organism evidence="1 2">
    <name type="scientific">Colletotrichum orchidophilum</name>
    <dbReference type="NCBI Taxonomy" id="1209926"/>
    <lineage>
        <taxon>Eukaryota</taxon>
        <taxon>Fungi</taxon>
        <taxon>Dikarya</taxon>
        <taxon>Ascomycota</taxon>
        <taxon>Pezizomycotina</taxon>
        <taxon>Sordariomycetes</taxon>
        <taxon>Hypocreomycetidae</taxon>
        <taxon>Glomerellales</taxon>
        <taxon>Glomerellaceae</taxon>
        <taxon>Colletotrichum</taxon>
    </lineage>
</organism>
<evidence type="ECO:0000313" key="2">
    <source>
        <dbReference type="Proteomes" id="UP000176998"/>
    </source>
</evidence>
<dbReference type="OrthoDB" id="4867214at2759"/>
<accession>A0A1G4BMA5</accession>
<reference evidence="1 2" key="1">
    <citation type="submission" date="2016-09" db="EMBL/GenBank/DDBJ databases">
        <authorList>
            <person name="Capua I."/>
            <person name="De Benedictis P."/>
            <person name="Joannis T."/>
            <person name="Lombin L.H."/>
            <person name="Cattoli G."/>
        </authorList>
    </citation>
    <scope>NUCLEOTIDE SEQUENCE [LARGE SCALE GENOMIC DNA]</scope>
    <source>
        <strain evidence="1 2">IMI 309357</strain>
    </source>
</reference>
<gene>
    <name evidence="1" type="ORF">CORC01_01988</name>
</gene>
<dbReference type="RefSeq" id="XP_022479731.1">
    <property type="nucleotide sequence ID" value="XM_022613640.1"/>
</dbReference>
<keyword evidence="2" id="KW-1185">Reference proteome</keyword>
<dbReference type="EMBL" id="MJBS01000011">
    <property type="protein sequence ID" value="OHF02592.1"/>
    <property type="molecule type" value="Genomic_DNA"/>
</dbReference>
<name>A0A1G4BMA5_9PEZI</name>
<comment type="caution">
    <text evidence="1">The sequence shown here is derived from an EMBL/GenBank/DDBJ whole genome shotgun (WGS) entry which is preliminary data.</text>
</comment>
<evidence type="ECO:0000313" key="1">
    <source>
        <dbReference type="EMBL" id="OHF02592.1"/>
    </source>
</evidence>
<sequence length="336" mass="39225">MFIENAARTGCNVTMPAKCDRCERVIQVPVPQQWLSKLDEYQGRFPVRSGRSHRYWSDYVGDIPLRISLQVCPGNEDGSCLAMRTLEDTKTWWELKELPGTFAADQTWLQLGLPSDVGLLAAPGWQEKLQSAVEDAFRDDPPHLRLNNSWVIYFHWRCAWHFFCLRKGGMRHENAKLQRMWGSIEADLLLWQFGMLEDADLEALYCTSIKNLMGLISCRWDYGLTILEMFFGIRRDINKDQFNPLKMAVQHADTAMRKYLSACVNKAEMERHVRRRVAFAAFRHVEQHLRRYANPQQLGLFNSLRKWPSLPLDELREVCVVEYDKGVLQQEVLQKK</sequence>
<dbReference type="AlphaFoldDB" id="A0A1G4BMA5"/>
<proteinExistence type="predicted"/>
<protein>
    <submittedName>
        <fullName evidence="1">Uncharacterized protein</fullName>
    </submittedName>
</protein>
<dbReference type="GeneID" id="34555150"/>
<dbReference type="Proteomes" id="UP000176998">
    <property type="component" value="Unassembled WGS sequence"/>
</dbReference>